<keyword evidence="2" id="KW-0472">Membrane</keyword>
<dbReference type="Proteomes" id="UP001519290">
    <property type="component" value="Unassembled WGS sequence"/>
</dbReference>
<gene>
    <name evidence="3" type="ORF">JOF43_001798</name>
</gene>
<keyword evidence="4" id="KW-1185">Reference proteome</keyword>
<feature type="transmembrane region" description="Helical" evidence="2">
    <location>
        <begin position="34"/>
        <end position="60"/>
    </location>
</feature>
<feature type="region of interest" description="Disordered" evidence="1">
    <location>
        <begin position="1"/>
        <end position="30"/>
    </location>
</feature>
<evidence type="ECO:0000256" key="1">
    <source>
        <dbReference type="SAM" id="MobiDB-lite"/>
    </source>
</evidence>
<dbReference type="EMBL" id="JAGIOD010000001">
    <property type="protein sequence ID" value="MBP2381841.1"/>
    <property type="molecule type" value="Genomic_DNA"/>
</dbReference>
<protein>
    <recommendedName>
        <fullName evidence="5">DUF4367 domain-containing protein</fullName>
    </recommendedName>
</protein>
<proteinExistence type="predicted"/>
<accession>A0ABS4X0D8</accession>
<feature type="compositionally biased region" description="Low complexity" evidence="1">
    <location>
        <begin position="1"/>
        <end position="20"/>
    </location>
</feature>
<dbReference type="RefSeq" id="WP_209901320.1">
    <property type="nucleotide sequence ID" value="NZ_BAAAJW010000010.1"/>
</dbReference>
<evidence type="ECO:0000256" key="2">
    <source>
        <dbReference type="SAM" id="Phobius"/>
    </source>
</evidence>
<evidence type="ECO:0008006" key="5">
    <source>
        <dbReference type="Google" id="ProtNLM"/>
    </source>
</evidence>
<keyword evidence="2" id="KW-0812">Transmembrane</keyword>
<keyword evidence="2" id="KW-1133">Transmembrane helix</keyword>
<sequence length="224" mass="24484">MGQQPDQGQFGQGQFAQGPGTPDPTPPRRSRTGMWIALGCAVLLILLLLIAVTGGVIYLVGRGGGSESSAPEMAQYSGEHFGLQYPKDWVEDEITEEDKETGMVLDLRDEQVEAEEMATNSLAVYVFDSDLHAKAECDSQATWIGFSWDEVEDPTEIDPLTLDGKELPAYRALGTHDDREAISEMYCADVGDQVLQIMVESHGATEVSPEITAMLDSWIWTDPA</sequence>
<organism evidence="3 4">
    <name type="scientific">Brachybacterium sacelli</name>
    <dbReference type="NCBI Taxonomy" id="173364"/>
    <lineage>
        <taxon>Bacteria</taxon>
        <taxon>Bacillati</taxon>
        <taxon>Actinomycetota</taxon>
        <taxon>Actinomycetes</taxon>
        <taxon>Micrococcales</taxon>
        <taxon>Dermabacteraceae</taxon>
        <taxon>Brachybacterium</taxon>
    </lineage>
</organism>
<reference evidence="3 4" key="1">
    <citation type="submission" date="2021-03" db="EMBL/GenBank/DDBJ databases">
        <title>Sequencing the genomes of 1000 actinobacteria strains.</title>
        <authorList>
            <person name="Klenk H.-P."/>
        </authorList>
    </citation>
    <scope>NUCLEOTIDE SEQUENCE [LARGE SCALE GENOMIC DNA]</scope>
    <source>
        <strain evidence="3 4">DSM 14566</strain>
    </source>
</reference>
<comment type="caution">
    <text evidence="3">The sequence shown here is derived from an EMBL/GenBank/DDBJ whole genome shotgun (WGS) entry which is preliminary data.</text>
</comment>
<evidence type="ECO:0000313" key="3">
    <source>
        <dbReference type="EMBL" id="MBP2381841.1"/>
    </source>
</evidence>
<name>A0ABS4X0D8_9MICO</name>
<evidence type="ECO:0000313" key="4">
    <source>
        <dbReference type="Proteomes" id="UP001519290"/>
    </source>
</evidence>